<dbReference type="InterPro" id="IPR027417">
    <property type="entry name" value="P-loop_NTPase"/>
</dbReference>
<dbReference type="PANTHER" id="PTHR10285">
    <property type="entry name" value="URIDINE KINASE"/>
    <property type="match status" value="1"/>
</dbReference>
<dbReference type="STRING" id="283909.R7UV53"/>
<dbReference type="FunCoup" id="R7UV53">
    <property type="interactions" value="94"/>
</dbReference>
<keyword evidence="3" id="KW-1185">Reference proteome</keyword>
<dbReference type="Pfam" id="PF13238">
    <property type="entry name" value="AAA_18"/>
    <property type="match status" value="1"/>
</dbReference>
<evidence type="ECO:0000313" key="1">
    <source>
        <dbReference type="EMBL" id="ELU10018.1"/>
    </source>
</evidence>
<name>R7UV53_CAPTE</name>
<sequence>MPPDNSTAAYFASQARIPQSGTIKTDAKKKLIRGDLSTTRDSHTETELDLITLSLEITPNMSIPSEEKTVIIGIDGATCSGKTTLTKRLKEVFTFSQILSIDKYFHDEDSPRHINVKEFDYKHANWEVPSAVDIERLVADLKALLNGESACRGIPQRPRLVIIEGILVHAFRELDSFIDMRFFLTIGRDECWRRRQLRDYGPPERPVGYFDIAVWPSYEKHYSSLKDRLFWARADAQQLARYKRHVQDSLARIDLNRHLLSCDSVNCQRDDHILLCNWYYDSIIDALLGAGARCIPKTKKKVNAGWSELVEAEIPSLASHVAG</sequence>
<dbReference type="Gene3D" id="3.40.50.300">
    <property type="entry name" value="P-loop containing nucleotide triphosphate hydrolases"/>
    <property type="match status" value="1"/>
</dbReference>
<reference evidence="3" key="1">
    <citation type="submission" date="2012-12" db="EMBL/GenBank/DDBJ databases">
        <authorList>
            <person name="Hellsten U."/>
            <person name="Grimwood J."/>
            <person name="Chapman J.A."/>
            <person name="Shapiro H."/>
            <person name="Aerts A."/>
            <person name="Otillar R.P."/>
            <person name="Terry A.Y."/>
            <person name="Boore J.L."/>
            <person name="Simakov O."/>
            <person name="Marletaz F."/>
            <person name="Cho S.-J."/>
            <person name="Edsinger-Gonzales E."/>
            <person name="Havlak P."/>
            <person name="Kuo D.-H."/>
            <person name="Larsson T."/>
            <person name="Lv J."/>
            <person name="Arendt D."/>
            <person name="Savage R."/>
            <person name="Osoegawa K."/>
            <person name="de Jong P."/>
            <person name="Lindberg D.R."/>
            <person name="Seaver E.C."/>
            <person name="Weisblat D.A."/>
            <person name="Putnam N.H."/>
            <person name="Grigoriev I.V."/>
            <person name="Rokhsar D.S."/>
        </authorList>
    </citation>
    <scope>NUCLEOTIDE SEQUENCE</scope>
    <source>
        <strain evidence="3">I ESC-2004</strain>
    </source>
</reference>
<dbReference type="AlphaFoldDB" id="R7UV53"/>
<gene>
    <name evidence="1" type="ORF">CAPTEDRAFT_193310</name>
</gene>
<evidence type="ECO:0000313" key="2">
    <source>
        <dbReference type="EnsemblMetazoa" id="CapteP193310"/>
    </source>
</evidence>
<dbReference type="HOGENOM" id="CLU_861207_0_0_1"/>
<dbReference type="OrthoDB" id="10041966at2759"/>
<dbReference type="EMBL" id="KB297742">
    <property type="protein sequence ID" value="ELU10018.1"/>
    <property type="molecule type" value="Genomic_DNA"/>
</dbReference>
<proteinExistence type="predicted"/>
<dbReference type="SUPFAM" id="SSF52540">
    <property type="entry name" value="P-loop containing nucleoside triphosphate hydrolases"/>
    <property type="match status" value="1"/>
</dbReference>
<organism evidence="1">
    <name type="scientific">Capitella teleta</name>
    <name type="common">Polychaete worm</name>
    <dbReference type="NCBI Taxonomy" id="283909"/>
    <lineage>
        <taxon>Eukaryota</taxon>
        <taxon>Metazoa</taxon>
        <taxon>Spiralia</taxon>
        <taxon>Lophotrochozoa</taxon>
        <taxon>Annelida</taxon>
        <taxon>Polychaeta</taxon>
        <taxon>Sedentaria</taxon>
        <taxon>Scolecida</taxon>
        <taxon>Capitellidae</taxon>
        <taxon>Capitella</taxon>
    </lineage>
</organism>
<evidence type="ECO:0008006" key="4">
    <source>
        <dbReference type="Google" id="ProtNLM"/>
    </source>
</evidence>
<dbReference type="PRINTS" id="PR00988">
    <property type="entry name" value="URIDINKINASE"/>
</dbReference>
<evidence type="ECO:0000313" key="3">
    <source>
        <dbReference type="Proteomes" id="UP000014760"/>
    </source>
</evidence>
<dbReference type="EMBL" id="AMQN01000946">
    <property type="status" value="NOT_ANNOTATED_CDS"/>
    <property type="molecule type" value="Genomic_DNA"/>
</dbReference>
<reference evidence="1 3" key="2">
    <citation type="journal article" date="2013" name="Nature">
        <title>Insights into bilaterian evolution from three spiralian genomes.</title>
        <authorList>
            <person name="Simakov O."/>
            <person name="Marletaz F."/>
            <person name="Cho S.J."/>
            <person name="Edsinger-Gonzales E."/>
            <person name="Havlak P."/>
            <person name="Hellsten U."/>
            <person name="Kuo D.H."/>
            <person name="Larsson T."/>
            <person name="Lv J."/>
            <person name="Arendt D."/>
            <person name="Savage R."/>
            <person name="Osoegawa K."/>
            <person name="de Jong P."/>
            <person name="Grimwood J."/>
            <person name="Chapman J.A."/>
            <person name="Shapiro H."/>
            <person name="Aerts A."/>
            <person name="Otillar R.P."/>
            <person name="Terry A.Y."/>
            <person name="Boore J.L."/>
            <person name="Grigoriev I.V."/>
            <person name="Lindberg D.R."/>
            <person name="Seaver E.C."/>
            <person name="Weisblat D.A."/>
            <person name="Putnam N.H."/>
            <person name="Rokhsar D.S."/>
        </authorList>
    </citation>
    <scope>NUCLEOTIDE SEQUENCE</scope>
    <source>
        <strain evidence="1 3">I ESC-2004</strain>
    </source>
</reference>
<dbReference type="Proteomes" id="UP000014760">
    <property type="component" value="Unassembled WGS sequence"/>
</dbReference>
<dbReference type="EMBL" id="AMQN01000947">
    <property type="status" value="NOT_ANNOTATED_CDS"/>
    <property type="molecule type" value="Genomic_DNA"/>
</dbReference>
<reference evidence="2" key="3">
    <citation type="submission" date="2015-06" db="UniProtKB">
        <authorList>
            <consortium name="EnsemblMetazoa"/>
        </authorList>
    </citation>
    <scope>IDENTIFICATION</scope>
</reference>
<accession>R7UV53</accession>
<protein>
    <recommendedName>
        <fullName evidence="4">Phosphoribulokinase/uridine kinase domain-containing protein</fullName>
    </recommendedName>
</protein>
<dbReference type="EnsemblMetazoa" id="CapteT193310">
    <property type="protein sequence ID" value="CapteP193310"/>
    <property type="gene ID" value="CapteG193310"/>
</dbReference>